<protein>
    <recommendedName>
        <fullName evidence="2">uroporphyrinogen-III C-methyltransferase</fullName>
        <ecNumber evidence="2">2.1.1.107</ecNumber>
    </recommendedName>
</protein>
<evidence type="ECO:0000313" key="13">
    <source>
        <dbReference type="EMBL" id="RUL88057.1"/>
    </source>
</evidence>
<evidence type="ECO:0000256" key="1">
    <source>
        <dbReference type="ARBA" id="ARBA00005879"/>
    </source>
</evidence>
<proteinExistence type="inferred from homology"/>
<gene>
    <name evidence="13" type="primary">cobA</name>
    <name evidence="13" type="ORF">TsocGM_08935</name>
</gene>
<keyword evidence="3" id="KW-0169">Cobalamin biosynthesis</keyword>
<evidence type="ECO:0000256" key="6">
    <source>
        <dbReference type="ARBA" id="ARBA00022691"/>
    </source>
</evidence>
<feature type="domain" description="Tetrapyrrole biosynthesis uroporphyrinogen III synthase" evidence="12">
    <location>
        <begin position="279"/>
        <end position="507"/>
    </location>
</feature>
<evidence type="ECO:0000259" key="12">
    <source>
        <dbReference type="Pfam" id="PF02602"/>
    </source>
</evidence>
<dbReference type="SUPFAM" id="SSF69618">
    <property type="entry name" value="HemD-like"/>
    <property type="match status" value="1"/>
</dbReference>
<dbReference type="FunFam" id="3.30.950.10:FF:000001">
    <property type="entry name" value="Siroheme synthase"/>
    <property type="match status" value="1"/>
</dbReference>
<dbReference type="FunFam" id="3.40.1010.10:FF:000001">
    <property type="entry name" value="Siroheme synthase"/>
    <property type="match status" value="1"/>
</dbReference>
<dbReference type="InterPro" id="IPR035996">
    <property type="entry name" value="4pyrrol_Methylase_sf"/>
</dbReference>
<dbReference type="GO" id="GO:0004852">
    <property type="term" value="F:uroporphyrinogen-III synthase activity"/>
    <property type="evidence" value="ECO:0007669"/>
    <property type="project" value="InterPro"/>
</dbReference>
<evidence type="ECO:0000259" key="11">
    <source>
        <dbReference type="Pfam" id="PF00590"/>
    </source>
</evidence>
<dbReference type="NCBIfam" id="NF004790">
    <property type="entry name" value="PRK06136.1"/>
    <property type="match status" value="1"/>
</dbReference>
<dbReference type="Proteomes" id="UP000280296">
    <property type="component" value="Unassembled WGS sequence"/>
</dbReference>
<dbReference type="AlphaFoldDB" id="A0A432MLG8"/>
<dbReference type="GO" id="GO:0019354">
    <property type="term" value="P:siroheme biosynthetic process"/>
    <property type="evidence" value="ECO:0007669"/>
    <property type="project" value="InterPro"/>
</dbReference>
<dbReference type="PANTHER" id="PTHR45790">
    <property type="entry name" value="SIROHEME SYNTHASE-RELATED"/>
    <property type="match status" value="1"/>
</dbReference>
<dbReference type="InterPro" id="IPR036108">
    <property type="entry name" value="4pyrrol_syn_uPrphyn_synt_sf"/>
</dbReference>
<comment type="pathway">
    <text evidence="8">Porphyrin-containing compound metabolism; siroheme biosynthesis; precorrin-2 from uroporphyrinogen III: step 1/1.</text>
</comment>
<dbReference type="SUPFAM" id="SSF53790">
    <property type="entry name" value="Tetrapyrrole methylase"/>
    <property type="match status" value="1"/>
</dbReference>
<feature type="domain" description="Tetrapyrrole methylase" evidence="11">
    <location>
        <begin position="14"/>
        <end position="225"/>
    </location>
</feature>
<keyword evidence="6" id="KW-0949">S-adenosyl-L-methionine</keyword>
<dbReference type="InterPro" id="IPR050161">
    <property type="entry name" value="Siro_Cobalamin_biosynth"/>
</dbReference>
<dbReference type="Gene3D" id="3.40.50.10090">
    <property type="match status" value="2"/>
</dbReference>
<dbReference type="RefSeq" id="WP_126724966.1">
    <property type="nucleotide sequence ID" value="NZ_RYZH01000014.1"/>
</dbReference>
<evidence type="ECO:0000256" key="10">
    <source>
        <dbReference type="RuleBase" id="RU003960"/>
    </source>
</evidence>
<keyword evidence="14" id="KW-1185">Reference proteome</keyword>
<comment type="caution">
    <text evidence="13">The sequence shown here is derived from an EMBL/GenBank/DDBJ whole genome shotgun (WGS) entry which is preliminary data.</text>
</comment>
<dbReference type="PROSITE" id="PS00840">
    <property type="entry name" value="SUMT_2"/>
    <property type="match status" value="1"/>
</dbReference>
<accession>A0A432MLG8</accession>
<organism evidence="13 14">
    <name type="scientific">Tautonia sociabilis</name>
    <dbReference type="NCBI Taxonomy" id="2080755"/>
    <lineage>
        <taxon>Bacteria</taxon>
        <taxon>Pseudomonadati</taxon>
        <taxon>Planctomycetota</taxon>
        <taxon>Planctomycetia</taxon>
        <taxon>Isosphaerales</taxon>
        <taxon>Isosphaeraceae</taxon>
        <taxon>Tautonia</taxon>
    </lineage>
</organism>
<dbReference type="OrthoDB" id="9815856at2"/>
<dbReference type="EMBL" id="RYZH01000014">
    <property type="protein sequence ID" value="RUL88057.1"/>
    <property type="molecule type" value="Genomic_DNA"/>
</dbReference>
<dbReference type="CDD" id="cd11642">
    <property type="entry name" value="SUMT"/>
    <property type="match status" value="1"/>
</dbReference>
<reference evidence="13 14" key="2">
    <citation type="submission" date="2019-01" db="EMBL/GenBank/DDBJ databases">
        <title>Tautonia sociabilis, a novel thermotolerant planctomycete of Isosphaeraceae family, isolated from a 4000 m deep subterranean habitat.</title>
        <authorList>
            <person name="Kovaleva O.L."/>
            <person name="Elcheninov A.G."/>
            <person name="Van Heerden E."/>
            <person name="Toshchakov S.V."/>
            <person name="Novikov A."/>
            <person name="Bonch-Osmolovskaya E.A."/>
            <person name="Kublanov I.V."/>
        </authorList>
    </citation>
    <scope>NUCLEOTIDE SEQUENCE [LARGE SCALE GENOMIC DNA]</scope>
    <source>
        <strain evidence="13 14">GM2012</strain>
    </source>
</reference>
<keyword evidence="5 10" id="KW-0808">Transferase</keyword>
<dbReference type="InterPro" id="IPR006366">
    <property type="entry name" value="CobA/CysG_C"/>
</dbReference>
<reference evidence="13 14" key="1">
    <citation type="submission" date="2018-12" db="EMBL/GenBank/DDBJ databases">
        <authorList>
            <person name="Toschakov S.V."/>
        </authorList>
    </citation>
    <scope>NUCLEOTIDE SEQUENCE [LARGE SCALE GENOMIC DNA]</scope>
    <source>
        <strain evidence="13 14">GM2012</strain>
    </source>
</reference>
<sequence>MSPPPAPEAIPVGTVTLVGAGPGDPGLLTRAGAEAIARADAVVYDHLIQDRLLDLARPDADRIFAGKRRGKCPVPQPEINALLVRLAQQGKAVVRLKGGDPYVFGRGAEEAEALQAAGIPFRIIPGVTAGVGATSYAGIPVTHRDASSAVAFLTGHNEPGGPDDRIDWPAVSSFPGTIVFYMGFRHLSGICSMLVRQGKPPETPAALVCSGSTSSQHTVSGSLLDLPDRVRSAGDRVGSPALLVVGEVVDRRGPLSWFERLPLFGQSVLLTRPIGEADRSAADLEALGAEVLVAPTVRILPVDDPAPMDDAIARLDSFDWLVFTSGNGVRHFLDRLPALGLDLRALGRLKLAAIGPATAEALAGYRLRADLVPGSYRSEGLAEALRPLVSGRRVLLARADRGRPVLKDELERVAIVEQIPVYRNADADALPDTVLQRLDRGAIDWITLTSSAITERLHALLPPSARSRIASGSIRLASISPVTSDAARRLGWPIAAEAEEHSWPGLLRALRASSTTAAKKASTSG</sequence>
<evidence type="ECO:0000256" key="9">
    <source>
        <dbReference type="ARBA" id="ARBA00060548"/>
    </source>
</evidence>
<comment type="similarity">
    <text evidence="1 10">Belongs to the precorrin methyltransferase family.</text>
</comment>
<evidence type="ECO:0000256" key="2">
    <source>
        <dbReference type="ARBA" id="ARBA00012162"/>
    </source>
</evidence>
<dbReference type="Pfam" id="PF02602">
    <property type="entry name" value="HEM4"/>
    <property type="match status" value="1"/>
</dbReference>
<dbReference type="PANTHER" id="PTHR45790:SF3">
    <property type="entry name" value="S-ADENOSYL-L-METHIONINE-DEPENDENT UROPORPHYRINOGEN III METHYLTRANSFERASE, CHLOROPLASTIC"/>
    <property type="match status" value="1"/>
</dbReference>
<name>A0A432MLG8_9BACT</name>
<dbReference type="Pfam" id="PF00590">
    <property type="entry name" value="TP_methylase"/>
    <property type="match status" value="1"/>
</dbReference>
<evidence type="ECO:0000256" key="3">
    <source>
        <dbReference type="ARBA" id="ARBA00022573"/>
    </source>
</evidence>
<dbReference type="InterPro" id="IPR003043">
    <property type="entry name" value="Uropor_MeTrfase_CS"/>
</dbReference>
<dbReference type="GO" id="GO:0032259">
    <property type="term" value="P:methylation"/>
    <property type="evidence" value="ECO:0007669"/>
    <property type="project" value="UniProtKB-KW"/>
</dbReference>
<dbReference type="InterPro" id="IPR014776">
    <property type="entry name" value="4pyrrole_Mease_sub2"/>
</dbReference>
<dbReference type="GO" id="GO:0004851">
    <property type="term" value="F:uroporphyrin-III C-methyltransferase activity"/>
    <property type="evidence" value="ECO:0007669"/>
    <property type="project" value="UniProtKB-EC"/>
</dbReference>
<keyword evidence="4 10" id="KW-0489">Methyltransferase</keyword>
<keyword evidence="7" id="KW-0627">Porphyrin biosynthesis</keyword>
<dbReference type="InterPro" id="IPR014777">
    <property type="entry name" value="4pyrrole_Mease_sub1"/>
</dbReference>
<comment type="pathway">
    <text evidence="9">Cofactor biosynthesis; adenosylcobalamin biosynthesis; precorrin-2 from uroporphyrinogen III: step 1/1.</text>
</comment>
<evidence type="ECO:0000256" key="4">
    <source>
        <dbReference type="ARBA" id="ARBA00022603"/>
    </source>
</evidence>
<evidence type="ECO:0000256" key="8">
    <source>
        <dbReference type="ARBA" id="ARBA00025705"/>
    </source>
</evidence>
<dbReference type="CDD" id="cd06578">
    <property type="entry name" value="HemD"/>
    <property type="match status" value="1"/>
</dbReference>
<dbReference type="EC" id="2.1.1.107" evidence="2"/>
<dbReference type="GO" id="GO:0009236">
    <property type="term" value="P:cobalamin biosynthetic process"/>
    <property type="evidence" value="ECO:0007669"/>
    <property type="project" value="UniProtKB-KW"/>
</dbReference>
<dbReference type="Gene3D" id="3.40.1010.10">
    <property type="entry name" value="Cobalt-precorrin-4 Transmethylase, Domain 1"/>
    <property type="match status" value="1"/>
</dbReference>
<dbReference type="NCBIfam" id="TIGR01469">
    <property type="entry name" value="cobA_cysG_Cterm"/>
    <property type="match status" value="1"/>
</dbReference>
<evidence type="ECO:0000256" key="5">
    <source>
        <dbReference type="ARBA" id="ARBA00022679"/>
    </source>
</evidence>
<dbReference type="InterPro" id="IPR000878">
    <property type="entry name" value="4pyrrol_Mease"/>
</dbReference>
<evidence type="ECO:0000256" key="7">
    <source>
        <dbReference type="ARBA" id="ARBA00023244"/>
    </source>
</evidence>
<evidence type="ECO:0000313" key="14">
    <source>
        <dbReference type="Proteomes" id="UP000280296"/>
    </source>
</evidence>
<dbReference type="InterPro" id="IPR003754">
    <property type="entry name" value="4pyrrol_synth_uPrphyn_synth"/>
</dbReference>
<dbReference type="Gene3D" id="3.30.950.10">
    <property type="entry name" value="Methyltransferase, Cobalt-precorrin-4 Transmethylase, Domain 2"/>
    <property type="match status" value="1"/>
</dbReference>